<keyword evidence="2" id="KW-0902">Two-component regulatory system</keyword>
<evidence type="ECO:0000259" key="10">
    <source>
        <dbReference type="PROSITE" id="PS51755"/>
    </source>
</evidence>
<dbReference type="PROSITE" id="PS50110">
    <property type="entry name" value="RESPONSE_REGULATORY"/>
    <property type="match status" value="1"/>
</dbReference>
<evidence type="ECO:0000256" key="3">
    <source>
        <dbReference type="ARBA" id="ARBA00023015"/>
    </source>
</evidence>
<keyword evidence="12" id="KW-1185">Reference proteome</keyword>
<dbReference type="PANTHER" id="PTHR48111:SF4">
    <property type="entry name" value="DNA-BINDING DUAL TRANSCRIPTIONAL REGULATOR OMPR"/>
    <property type="match status" value="1"/>
</dbReference>
<dbReference type="SMART" id="SM00862">
    <property type="entry name" value="Trans_reg_C"/>
    <property type="match status" value="1"/>
</dbReference>
<evidence type="ECO:0000256" key="7">
    <source>
        <dbReference type="PROSITE-ProRule" id="PRU01091"/>
    </source>
</evidence>
<feature type="DNA-binding region" description="OmpR/PhoB-type" evidence="7">
    <location>
        <begin position="153"/>
        <end position="247"/>
    </location>
</feature>
<comment type="caution">
    <text evidence="11">The sequence shown here is derived from an EMBL/GenBank/DDBJ whole genome shotgun (WGS) entry which is preliminary data.</text>
</comment>
<dbReference type="PATRIC" id="fig|518642.10.peg.4621"/>
<feature type="compositionally biased region" description="Polar residues" evidence="8">
    <location>
        <begin position="1"/>
        <end position="21"/>
    </location>
</feature>
<keyword evidence="3" id="KW-0805">Transcription regulation</keyword>
<dbReference type="Pfam" id="PF00486">
    <property type="entry name" value="Trans_reg_C"/>
    <property type="match status" value="1"/>
</dbReference>
<keyword evidence="4 7" id="KW-0238">DNA-binding</keyword>
<dbReference type="GO" id="GO:0006355">
    <property type="term" value="P:regulation of DNA-templated transcription"/>
    <property type="evidence" value="ECO:0007669"/>
    <property type="project" value="InterPro"/>
</dbReference>
<evidence type="ECO:0000256" key="6">
    <source>
        <dbReference type="PROSITE-ProRule" id="PRU00169"/>
    </source>
</evidence>
<dbReference type="InterPro" id="IPR039420">
    <property type="entry name" value="WalR-like"/>
</dbReference>
<evidence type="ECO:0000256" key="1">
    <source>
        <dbReference type="ARBA" id="ARBA00022553"/>
    </source>
</evidence>
<keyword evidence="1 6" id="KW-0597">Phosphoprotein</keyword>
<feature type="region of interest" description="Disordered" evidence="8">
    <location>
        <begin position="244"/>
        <end position="277"/>
    </location>
</feature>
<dbReference type="CDD" id="cd17574">
    <property type="entry name" value="REC_OmpR"/>
    <property type="match status" value="1"/>
</dbReference>
<dbReference type="InterPro" id="IPR001789">
    <property type="entry name" value="Sig_transdc_resp-reg_receiver"/>
</dbReference>
<feature type="domain" description="Response regulatory" evidence="9">
    <location>
        <begin position="25"/>
        <end position="138"/>
    </location>
</feature>
<dbReference type="Gene3D" id="6.10.250.690">
    <property type="match status" value="1"/>
</dbReference>
<dbReference type="InterPro" id="IPR016032">
    <property type="entry name" value="Sig_transdc_resp-reg_C-effctor"/>
</dbReference>
<evidence type="ECO:0000256" key="2">
    <source>
        <dbReference type="ARBA" id="ARBA00023012"/>
    </source>
</evidence>
<dbReference type="GO" id="GO:0032993">
    <property type="term" value="C:protein-DNA complex"/>
    <property type="evidence" value="ECO:0007669"/>
    <property type="project" value="TreeGrafter"/>
</dbReference>
<evidence type="ECO:0000259" key="9">
    <source>
        <dbReference type="PROSITE" id="PS50110"/>
    </source>
</evidence>
<dbReference type="PROSITE" id="PS51755">
    <property type="entry name" value="OMPR_PHOB"/>
    <property type="match status" value="1"/>
</dbReference>
<dbReference type="FunFam" id="1.10.10.10:FF:000018">
    <property type="entry name" value="DNA-binding response regulator ResD"/>
    <property type="match status" value="1"/>
</dbReference>
<dbReference type="GO" id="GO:0000156">
    <property type="term" value="F:phosphorelay response regulator activity"/>
    <property type="evidence" value="ECO:0007669"/>
    <property type="project" value="TreeGrafter"/>
</dbReference>
<sequence length="277" mass="29659">MDQKNITPTQSNSANSTTTPGAQRRILVVEDDPTIVDAIAMRLRAEGFQVQTAGDGPAAVDTAEAWQPDLIVLDVMLPGFDGLEVCRRVQSQRPVPVLMLTARDDETDMLVGLGVGADDYMTKPFSMREVAARVHVLLRRVERATLAAHTPRSGILRLGELEIDHSQRRVRVTGEDVHLTPTEFDLLVCLAHSPRAVLSREQLLAEVWDWADASGTRTVDSHIKALRRKIGAERIRTVHGVGYALETPSSGSNGANAGSGAEGGAGGGYPAPAADGS</sequence>
<feature type="region of interest" description="Disordered" evidence="8">
    <location>
        <begin position="1"/>
        <end position="24"/>
    </location>
</feature>
<dbReference type="GO" id="GO:0000976">
    <property type="term" value="F:transcription cis-regulatory region binding"/>
    <property type="evidence" value="ECO:0007669"/>
    <property type="project" value="TreeGrafter"/>
</dbReference>
<evidence type="ECO:0000313" key="11">
    <source>
        <dbReference type="EMBL" id="OEV09819.1"/>
    </source>
</evidence>
<dbReference type="Proteomes" id="UP000176005">
    <property type="component" value="Unassembled WGS sequence"/>
</dbReference>
<dbReference type="PANTHER" id="PTHR48111">
    <property type="entry name" value="REGULATOR OF RPOS"/>
    <property type="match status" value="1"/>
</dbReference>
<dbReference type="SMART" id="SM00448">
    <property type="entry name" value="REC"/>
    <property type="match status" value="1"/>
</dbReference>
<dbReference type="InterPro" id="IPR036388">
    <property type="entry name" value="WH-like_DNA-bd_sf"/>
</dbReference>
<dbReference type="CDD" id="cd00383">
    <property type="entry name" value="trans_reg_C"/>
    <property type="match status" value="1"/>
</dbReference>
<evidence type="ECO:0000256" key="8">
    <source>
        <dbReference type="SAM" id="MobiDB-lite"/>
    </source>
</evidence>
<dbReference type="FunFam" id="3.40.50.2300:FF:000001">
    <property type="entry name" value="DNA-binding response regulator PhoB"/>
    <property type="match status" value="1"/>
</dbReference>
<dbReference type="GO" id="GO:0005829">
    <property type="term" value="C:cytosol"/>
    <property type="evidence" value="ECO:0007669"/>
    <property type="project" value="TreeGrafter"/>
</dbReference>
<organism evidence="11 12">
    <name type="scientific">Streptomyces nanshensis</name>
    <dbReference type="NCBI Taxonomy" id="518642"/>
    <lineage>
        <taxon>Bacteria</taxon>
        <taxon>Bacillati</taxon>
        <taxon>Actinomycetota</taxon>
        <taxon>Actinomycetes</taxon>
        <taxon>Kitasatosporales</taxon>
        <taxon>Streptomycetaceae</taxon>
        <taxon>Streptomyces</taxon>
    </lineage>
</organism>
<proteinExistence type="predicted"/>
<name>A0A1E7L0W3_9ACTN</name>
<dbReference type="Gene3D" id="1.10.10.10">
    <property type="entry name" value="Winged helix-like DNA-binding domain superfamily/Winged helix DNA-binding domain"/>
    <property type="match status" value="1"/>
</dbReference>
<feature type="domain" description="OmpR/PhoB-type" evidence="10">
    <location>
        <begin position="153"/>
        <end position="247"/>
    </location>
</feature>
<dbReference type="SUPFAM" id="SSF52172">
    <property type="entry name" value="CheY-like"/>
    <property type="match status" value="1"/>
</dbReference>
<keyword evidence="5" id="KW-0804">Transcription</keyword>
<dbReference type="EMBL" id="LJGW01000342">
    <property type="protein sequence ID" value="OEV09819.1"/>
    <property type="molecule type" value="Genomic_DNA"/>
</dbReference>
<dbReference type="Gene3D" id="3.40.50.2300">
    <property type="match status" value="1"/>
</dbReference>
<protein>
    <submittedName>
        <fullName evidence="11">Chemotaxis protein CheY</fullName>
    </submittedName>
</protein>
<evidence type="ECO:0000256" key="4">
    <source>
        <dbReference type="ARBA" id="ARBA00023125"/>
    </source>
</evidence>
<feature type="compositionally biased region" description="Gly residues" evidence="8">
    <location>
        <begin position="260"/>
        <end position="269"/>
    </location>
</feature>
<evidence type="ECO:0000256" key="5">
    <source>
        <dbReference type="ARBA" id="ARBA00023163"/>
    </source>
</evidence>
<dbReference type="Pfam" id="PF00072">
    <property type="entry name" value="Response_reg"/>
    <property type="match status" value="1"/>
</dbReference>
<gene>
    <name evidence="11" type="ORF">AN218_20350</name>
</gene>
<dbReference type="RefSeq" id="WP_070018337.1">
    <property type="nucleotide sequence ID" value="NZ_LJGW01000342.1"/>
</dbReference>
<dbReference type="InterPro" id="IPR001867">
    <property type="entry name" value="OmpR/PhoB-type_DNA-bd"/>
</dbReference>
<evidence type="ECO:0000313" key="12">
    <source>
        <dbReference type="Proteomes" id="UP000176005"/>
    </source>
</evidence>
<dbReference type="InterPro" id="IPR011006">
    <property type="entry name" value="CheY-like_superfamily"/>
</dbReference>
<dbReference type="AlphaFoldDB" id="A0A1E7L0W3"/>
<feature type="compositionally biased region" description="Low complexity" evidence="8">
    <location>
        <begin position="248"/>
        <end position="259"/>
    </location>
</feature>
<accession>A0A1E7L0W3</accession>
<dbReference type="SUPFAM" id="SSF46894">
    <property type="entry name" value="C-terminal effector domain of the bipartite response regulators"/>
    <property type="match status" value="1"/>
</dbReference>
<reference evidence="11 12" key="1">
    <citation type="journal article" date="2016" name="Front. Microbiol.">
        <title>Comparative Genomics Analysis of Streptomyces Species Reveals Their Adaptation to the Marine Environment and Their Diversity at the Genomic Level.</title>
        <authorList>
            <person name="Tian X."/>
            <person name="Zhang Z."/>
            <person name="Yang T."/>
            <person name="Chen M."/>
            <person name="Li J."/>
            <person name="Chen F."/>
            <person name="Yang J."/>
            <person name="Li W."/>
            <person name="Zhang B."/>
            <person name="Zhang Z."/>
            <person name="Wu J."/>
            <person name="Zhang C."/>
            <person name="Long L."/>
            <person name="Xiao J."/>
        </authorList>
    </citation>
    <scope>NUCLEOTIDE SEQUENCE [LARGE SCALE GENOMIC DNA]</scope>
    <source>
        <strain evidence="11 12">SCSIO 10429</strain>
    </source>
</reference>
<feature type="modified residue" description="4-aspartylphosphate" evidence="6">
    <location>
        <position position="74"/>
    </location>
</feature>